<dbReference type="EMBL" id="MT418680">
    <property type="protein sequence ID" value="QKF94172.1"/>
    <property type="molecule type" value="Genomic_DNA"/>
</dbReference>
<name>A0A7D3V5Q8_9VIRU</name>
<accession>A0A7D3V5Q8</accession>
<reference evidence="3 4" key="1">
    <citation type="submission" date="2020-04" db="EMBL/GenBank/DDBJ databases">
        <title>Advantages and limits of metagenomic assembly and binning of a giant virus.</title>
        <authorList>
            <person name="Schulz F."/>
            <person name="Andreani J."/>
            <person name="Francis R."/>
            <person name="Boudjemaa H."/>
            <person name="Bou Khalil J.Y."/>
            <person name="Lee J."/>
            <person name="La Scola B."/>
            <person name="Woyke T."/>
        </authorList>
    </citation>
    <scope>NUCLEOTIDE SEQUENCE [LARGE SCALE GENOMIC DNA]</scope>
    <source>
        <strain evidence="3 4">FV1/VV64</strain>
    </source>
</reference>
<keyword evidence="4" id="KW-1185">Reference proteome</keyword>
<protein>
    <recommendedName>
        <fullName evidence="2">Sphingomyelin synthase-like domain-containing protein</fullName>
    </recommendedName>
</protein>
<gene>
    <name evidence="3" type="ORF">Fadolivirus_1_714</name>
</gene>
<organism evidence="3 4">
    <name type="scientific">Fadolivirus FV1/VV64</name>
    <dbReference type="NCBI Taxonomy" id="3070911"/>
    <lineage>
        <taxon>Viruses</taxon>
        <taxon>Varidnaviria</taxon>
        <taxon>Bamfordvirae</taxon>
        <taxon>Nucleocytoviricota</taxon>
        <taxon>Megaviricetes</taxon>
        <taxon>Imitervirales</taxon>
        <taxon>Mimiviridae</taxon>
        <taxon>Klosneuvirinae</taxon>
        <taxon>Fadolivirus</taxon>
        <taxon>Fadolivirus algeromassiliense</taxon>
    </lineage>
</organism>
<feature type="transmembrane region" description="Helical" evidence="1">
    <location>
        <begin position="161"/>
        <end position="179"/>
    </location>
</feature>
<dbReference type="Proteomes" id="UP001162001">
    <property type="component" value="Segment"/>
</dbReference>
<keyword evidence="1" id="KW-0472">Membrane</keyword>
<keyword evidence="1" id="KW-1133">Transmembrane helix</keyword>
<dbReference type="Pfam" id="PF14360">
    <property type="entry name" value="PAP2_C"/>
    <property type="match status" value="1"/>
</dbReference>
<keyword evidence="1" id="KW-0812">Transmembrane</keyword>
<feature type="transmembrane region" description="Helical" evidence="1">
    <location>
        <begin position="58"/>
        <end position="78"/>
    </location>
</feature>
<evidence type="ECO:0000256" key="1">
    <source>
        <dbReference type="SAM" id="Phobius"/>
    </source>
</evidence>
<feature type="domain" description="Sphingomyelin synthase-like" evidence="2">
    <location>
        <begin position="133"/>
        <end position="199"/>
    </location>
</feature>
<evidence type="ECO:0000313" key="4">
    <source>
        <dbReference type="Proteomes" id="UP001162001"/>
    </source>
</evidence>
<evidence type="ECO:0000313" key="3">
    <source>
        <dbReference type="EMBL" id="QKF94172.1"/>
    </source>
</evidence>
<evidence type="ECO:0000259" key="2">
    <source>
        <dbReference type="Pfam" id="PF14360"/>
    </source>
</evidence>
<dbReference type="InterPro" id="IPR025749">
    <property type="entry name" value="Sphingomyelin_synth-like_dom"/>
</dbReference>
<proteinExistence type="predicted"/>
<feature type="transmembrane region" description="Helical" evidence="1">
    <location>
        <begin position="127"/>
        <end position="149"/>
    </location>
</feature>
<sequence length="203" mass="24046">MQSKLRNLLLFLFLHIFWNATQTFLENDLHNNTVIIDRLHSSNIVINIQNYLINNKQIMDMCFIITTLLIDLHVFYFVYDFFANNNIKPMYLLVGGILLRQLCQYINRLPSPENVIWYDPGFPTFVMNYNVANDFFFSGHTLSSLIFGIELLSSKYSIVKIYAVVYMVFEITFVIVTHAHYFMDIYGATATYFMLCYFYDKFQ</sequence>